<reference evidence="2" key="1">
    <citation type="submission" date="2016-10" db="EMBL/GenBank/DDBJ databases">
        <authorList>
            <person name="Varghese N."/>
            <person name="Submissions S."/>
        </authorList>
    </citation>
    <scope>NUCLEOTIDE SEQUENCE [LARGE SCALE GENOMIC DNA]</scope>
    <source>
        <strain evidence="2">DSM 24729</strain>
    </source>
</reference>
<dbReference type="InterPro" id="IPR045444">
    <property type="entry name" value="DUF6503"/>
</dbReference>
<dbReference type="AlphaFoldDB" id="A0A1G7ICC3"/>
<dbReference type="RefSeq" id="WP_074538669.1">
    <property type="nucleotide sequence ID" value="NZ_FNBD01000007.1"/>
</dbReference>
<keyword evidence="2" id="KW-1185">Reference proteome</keyword>
<name>A0A1G7ICC3_9FLAO</name>
<dbReference type="eggNOG" id="ENOG502ZBWE">
    <property type="taxonomic scope" value="Bacteria"/>
</dbReference>
<gene>
    <name evidence="1" type="ORF">SAMN04487992_107149</name>
</gene>
<proteinExistence type="predicted"/>
<dbReference type="Proteomes" id="UP000182114">
    <property type="component" value="Unassembled WGS sequence"/>
</dbReference>
<evidence type="ECO:0000313" key="1">
    <source>
        <dbReference type="EMBL" id="SDF09989.1"/>
    </source>
</evidence>
<protein>
    <recommendedName>
        <fullName evidence="3">Threonine synthase</fullName>
    </recommendedName>
</protein>
<evidence type="ECO:0008006" key="3">
    <source>
        <dbReference type="Google" id="ProtNLM"/>
    </source>
</evidence>
<organism evidence="1 2">
    <name type="scientific">Cellulophaga baltica</name>
    <dbReference type="NCBI Taxonomy" id="76594"/>
    <lineage>
        <taxon>Bacteria</taxon>
        <taxon>Pseudomonadati</taxon>
        <taxon>Bacteroidota</taxon>
        <taxon>Flavobacteriia</taxon>
        <taxon>Flavobacteriales</taxon>
        <taxon>Flavobacteriaceae</taxon>
        <taxon>Cellulophaga</taxon>
    </lineage>
</organism>
<dbReference type="PROSITE" id="PS51257">
    <property type="entry name" value="PROKAR_LIPOPROTEIN"/>
    <property type="match status" value="1"/>
</dbReference>
<dbReference type="EMBL" id="FNBD01000007">
    <property type="protein sequence ID" value="SDF09989.1"/>
    <property type="molecule type" value="Genomic_DNA"/>
</dbReference>
<dbReference type="Pfam" id="PF20113">
    <property type="entry name" value="DUF6503"/>
    <property type="match status" value="1"/>
</dbReference>
<evidence type="ECO:0000313" key="2">
    <source>
        <dbReference type="Proteomes" id="UP000182114"/>
    </source>
</evidence>
<sequence>MRLVLISLVVTLLFSCKDSKKKEQISEPVKETIEEVSSTESKEEYPEDFMKVLEAHGGIATWRAQKTLTFVKPNDKGFEHYTIDLHTRNEKVVSEEVERGNEGDKTWVLDPENNFKGDAVFYKNLYFYFYAMPFVLADKGINYSETETLEVDGVSYPGIKVSFDQGVGTSPKDNYYLHYDPTTNQMAWLGYTVTYRTGEKSDKISWINYNDWTEVSGLKLPKSISWHKAEGNKIMDVAKTVVFENATLSEKGMENGYYAKPESAIYVTRK</sequence>
<accession>A0A1G7ICC3</accession>